<dbReference type="Proteomes" id="UP000032545">
    <property type="component" value="Unassembled WGS sequence"/>
</dbReference>
<feature type="region of interest" description="Disordered" evidence="1">
    <location>
        <begin position="64"/>
        <end position="90"/>
    </location>
</feature>
<organism evidence="3 4">
    <name type="scientific">Frankia torreyi</name>
    <dbReference type="NCBI Taxonomy" id="1856"/>
    <lineage>
        <taxon>Bacteria</taxon>
        <taxon>Bacillati</taxon>
        <taxon>Actinomycetota</taxon>
        <taxon>Actinomycetes</taxon>
        <taxon>Frankiales</taxon>
        <taxon>Frankiaceae</taxon>
        <taxon>Frankia</taxon>
    </lineage>
</organism>
<feature type="transmembrane region" description="Helical" evidence="2">
    <location>
        <begin position="46"/>
        <end position="67"/>
    </location>
</feature>
<reference evidence="4" key="1">
    <citation type="submission" date="2015-02" db="EMBL/GenBank/DDBJ databases">
        <title>Draft Genome of Frankia sp. CpI1-S.</title>
        <authorList>
            <person name="Oshone R.T."/>
            <person name="Ngom M."/>
            <person name="Ghodhbane-Gtari F."/>
            <person name="Gtari M."/>
            <person name="Morris K."/>
            <person name="Thomas K."/>
            <person name="Sen A."/>
            <person name="Tisa L.S."/>
        </authorList>
    </citation>
    <scope>NUCLEOTIDE SEQUENCE [LARGE SCALE GENOMIC DNA]</scope>
    <source>
        <strain evidence="4">CpI1-S</strain>
    </source>
</reference>
<reference evidence="3 4" key="2">
    <citation type="journal article" date="2016" name="Genome Announc.">
        <title>Permanent Draft Genome Sequences for Two Variants of Frankia sp. Strain CpI1, the First Frankia Strain Isolated from Root Nodules of Comptonia peregrina.</title>
        <authorList>
            <person name="Oshone R."/>
            <person name="Hurst S.G.IV."/>
            <person name="Abebe-Akele F."/>
            <person name="Simpson S."/>
            <person name="Morris K."/>
            <person name="Thomas W.K."/>
            <person name="Tisa L.S."/>
        </authorList>
    </citation>
    <scope>NUCLEOTIDE SEQUENCE [LARGE SCALE GENOMIC DNA]</scope>
    <source>
        <strain evidence="4">CpI1-S</strain>
    </source>
</reference>
<name>A0A0D8BMM7_9ACTN</name>
<proteinExistence type="predicted"/>
<accession>A0A0D8BMM7</accession>
<evidence type="ECO:0000256" key="1">
    <source>
        <dbReference type="SAM" id="MobiDB-lite"/>
    </source>
</evidence>
<evidence type="ECO:0000256" key="2">
    <source>
        <dbReference type="SAM" id="Phobius"/>
    </source>
</evidence>
<dbReference type="EMBL" id="JYFN01000002">
    <property type="protein sequence ID" value="KJE25340.1"/>
    <property type="molecule type" value="Genomic_DNA"/>
</dbReference>
<evidence type="ECO:0000313" key="4">
    <source>
        <dbReference type="Proteomes" id="UP000032545"/>
    </source>
</evidence>
<sequence>MTGGGRSTAAIVVRILGRAVMAAVTARVVVKIFDAIGGIFDDTAGRIAVIALAVAAGITVLAGGDYARHPQPGDRGPAAGGERDRPPDAV</sequence>
<keyword evidence="4" id="KW-1185">Reference proteome</keyword>
<comment type="caution">
    <text evidence="3">The sequence shown here is derived from an EMBL/GenBank/DDBJ whole genome shotgun (WGS) entry which is preliminary data.</text>
</comment>
<dbReference type="RefSeq" id="WP_236706036.1">
    <property type="nucleotide sequence ID" value="NZ_JYFN01000002.1"/>
</dbReference>
<keyword evidence="2" id="KW-0472">Membrane</keyword>
<feature type="compositionally biased region" description="Basic and acidic residues" evidence="1">
    <location>
        <begin position="81"/>
        <end position="90"/>
    </location>
</feature>
<keyword evidence="2" id="KW-1133">Transmembrane helix</keyword>
<dbReference type="AlphaFoldDB" id="A0A0D8BMM7"/>
<protein>
    <submittedName>
        <fullName evidence="3">Uncharacterized protein</fullName>
    </submittedName>
</protein>
<gene>
    <name evidence="3" type="ORF">FF36_00473</name>
</gene>
<dbReference type="PATRIC" id="fig|1502723.3.peg.523"/>
<keyword evidence="2" id="KW-0812">Transmembrane</keyword>
<evidence type="ECO:0000313" key="3">
    <source>
        <dbReference type="EMBL" id="KJE25340.1"/>
    </source>
</evidence>